<keyword evidence="3" id="KW-1185">Reference proteome</keyword>
<organism evidence="2 3">
    <name type="scientific">Jimgerdemannia flammicorona</name>
    <dbReference type="NCBI Taxonomy" id="994334"/>
    <lineage>
        <taxon>Eukaryota</taxon>
        <taxon>Fungi</taxon>
        <taxon>Fungi incertae sedis</taxon>
        <taxon>Mucoromycota</taxon>
        <taxon>Mucoromycotina</taxon>
        <taxon>Endogonomycetes</taxon>
        <taxon>Endogonales</taxon>
        <taxon>Endogonaceae</taxon>
        <taxon>Jimgerdemannia</taxon>
    </lineage>
</organism>
<feature type="compositionally biased region" description="Low complexity" evidence="1">
    <location>
        <begin position="8"/>
        <end position="21"/>
    </location>
</feature>
<evidence type="ECO:0000313" key="2">
    <source>
        <dbReference type="EMBL" id="RUP43278.1"/>
    </source>
</evidence>
<dbReference type="AlphaFoldDB" id="A0A433CXI0"/>
<proteinExistence type="predicted"/>
<accession>A0A433CXI0</accession>
<reference evidence="2 3" key="1">
    <citation type="journal article" date="2018" name="New Phytol.">
        <title>Phylogenomics of Endogonaceae and evolution of mycorrhizas within Mucoromycota.</title>
        <authorList>
            <person name="Chang Y."/>
            <person name="Desiro A."/>
            <person name="Na H."/>
            <person name="Sandor L."/>
            <person name="Lipzen A."/>
            <person name="Clum A."/>
            <person name="Barry K."/>
            <person name="Grigoriev I.V."/>
            <person name="Martin F.M."/>
            <person name="Stajich J.E."/>
            <person name="Smith M.E."/>
            <person name="Bonito G."/>
            <person name="Spatafora J.W."/>
        </authorList>
    </citation>
    <scope>NUCLEOTIDE SEQUENCE [LARGE SCALE GENOMIC DNA]</scope>
    <source>
        <strain evidence="2 3">GMNB39</strain>
    </source>
</reference>
<evidence type="ECO:0000256" key="1">
    <source>
        <dbReference type="SAM" id="MobiDB-lite"/>
    </source>
</evidence>
<comment type="caution">
    <text evidence="2">The sequence shown here is derived from an EMBL/GenBank/DDBJ whole genome shotgun (WGS) entry which is preliminary data.</text>
</comment>
<dbReference type="EMBL" id="RBNI01011353">
    <property type="protein sequence ID" value="RUP43278.1"/>
    <property type="molecule type" value="Genomic_DNA"/>
</dbReference>
<name>A0A433CXI0_9FUNG</name>
<sequence>MDPAPKRIPTAISTSPSTSQPHLPPPPNPSSSPPHQLVAASSSERDQIEKLLKEAKQLKQKVDTLEKENIALKKSIYDLSARYAAAFQQGGVVPRPGPFVIDPEEVVVKTKEVISKVVQEAGGVPEGYDGV</sequence>
<feature type="non-terminal residue" evidence="2">
    <location>
        <position position="131"/>
    </location>
</feature>
<feature type="compositionally biased region" description="Pro residues" evidence="1">
    <location>
        <begin position="22"/>
        <end position="32"/>
    </location>
</feature>
<feature type="region of interest" description="Disordered" evidence="1">
    <location>
        <begin position="1"/>
        <end position="45"/>
    </location>
</feature>
<protein>
    <submittedName>
        <fullName evidence="2">Uncharacterized protein</fullName>
    </submittedName>
</protein>
<dbReference type="Proteomes" id="UP000268093">
    <property type="component" value="Unassembled WGS sequence"/>
</dbReference>
<evidence type="ECO:0000313" key="3">
    <source>
        <dbReference type="Proteomes" id="UP000268093"/>
    </source>
</evidence>
<gene>
    <name evidence="2" type="ORF">BC936DRAFT_137396</name>
</gene>